<comment type="caution">
    <text evidence="2">The sequence shown here is derived from an EMBL/GenBank/DDBJ whole genome shotgun (WGS) entry which is preliminary data.</text>
</comment>
<feature type="signal peptide" evidence="1">
    <location>
        <begin position="1"/>
        <end position="19"/>
    </location>
</feature>
<protein>
    <submittedName>
        <fullName evidence="2">Uncharacterized protein</fullName>
    </submittedName>
</protein>
<keyword evidence="1" id="KW-0732">Signal</keyword>
<dbReference type="EMBL" id="JACIJB010000012">
    <property type="protein sequence ID" value="MBB5661602.1"/>
    <property type="molecule type" value="Genomic_DNA"/>
</dbReference>
<evidence type="ECO:0000256" key="1">
    <source>
        <dbReference type="SAM" id="SignalP"/>
    </source>
</evidence>
<dbReference type="RefSeq" id="WP_123285956.1">
    <property type="nucleotide sequence ID" value="NZ_JACIJB010000012.1"/>
</dbReference>
<name>A0A7W9A528_9CAUL</name>
<keyword evidence="3" id="KW-1185">Reference proteome</keyword>
<evidence type="ECO:0000313" key="3">
    <source>
        <dbReference type="Proteomes" id="UP000548978"/>
    </source>
</evidence>
<dbReference type="PROSITE" id="PS51257">
    <property type="entry name" value="PROKAR_LIPOPROTEIN"/>
    <property type="match status" value="1"/>
</dbReference>
<accession>A0A7W9A528</accession>
<dbReference type="Proteomes" id="UP000548978">
    <property type="component" value="Unassembled WGS sequence"/>
</dbReference>
<reference evidence="2 3" key="1">
    <citation type="submission" date="2020-08" db="EMBL/GenBank/DDBJ databases">
        <title>Genomic Encyclopedia of Type Strains, Phase IV (KMG-IV): sequencing the most valuable type-strain genomes for metagenomic binning, comparative biology and taxonomic classification.</title>
        <authorList>
            <person name="Goeker M."/>
        </authorList>
    </citation>
    <scope>NUCLEOTIDE SEQUENCE [LARGE SCALE GENOMIC DNA]</scope>
    <source>
        <strain evidence="2 3">DSM 24448</strain>
    </source>
</reference>
<sequence>MKRILLTAALIAAGLSTSACVTIIDASHEDGWRAKAATPFNEARDLCRETADVHSPAFETCMAGQGWTRD</sequence>
<feature type="chain" id="PRO_5031457922" evidence="1">
    <location>
        <begin position="20"/>
        <end position="70"/>
    </location>
</feature>
<organism evidence="2 3">
    <name type="scientific">Brevundimonas halotolerans</name>
    <dbReference type="NCBI Taxonomy" id="69670"/>
    <lineage>
        <taxon>Bacteria</taxon>
        <taxon>Pseudomonadati</taxon>
        <taxon>Pseudomonadota</taxon>
        <taxon>Alphaproteobacteria</taxon>
        <taxon>Caulobacterales</taxon>
        <taxon>Caulobacteraceae</taxon>
        <taxon>Brevundimonas</taxon>
    </lineage>
</organism>
<dbReference type="OrthoDB" id="7433510at2"/>
<dbReference type="AlphaFoldDB" id="A0A7W9A528"/>
<evidence type="ECO:0000313" key="2">
    <source>
        <dbReference type="EMBL" id="MBB5661602.1"/>
    </source>
</evidence>
<proteinExistence type="predicted"/>
<gene>
    <name evidence="2" type="ORF">FHS65_002365</name>
</gene>